<proteinExistence type="predicted"/>
<dbReference type="InterPro" id="IPR052061">
    <property type="entry name" value="PTE-AB_protein"/>
</dbReference>
<dbReference type="InterPro" id="IPR029069">
    <property type="entry name" value="HotDog_dom_sf"/>
</dbReference>
<dbReference type="AlphaFoldDB" id="A0A1E1L7H6"/>
<dbReference type="Proteomes" id="UP000178912">
    <property type="component" value="Unassembled WGS sequence"/>
</dbReference>
<feature type="domain" description="Thioesterase" evidence="2">
    <location>
        <begin position="114"/>
        <end position="178"/>
    </location>
</feature>
<dbReference type="Pfam" id="PF03061">
    <property type="entry name" value="4HBT"/>
    <property type="match status" value="1"/>
</dbReference>
<dbReference type="PANTHER" id="PTHR47260:SF7">
    <property type="entry name" value="THIOESTERASE FAMILY PROTEIN (AFU_ORTHOLOGUE AFUA_1G10800)"/>
    <property type="match status" value="1"/>
</dbReference>
<dbReference type="Gene3D" id="3.10.129.10">
    <property type="entry name" value="Hotdog Thioesterase"/>
    <property type="match status" value="1"/>
</dbReference>
<dbReference type="InterPro" id="IPR006683">
    <property type="entry name" value="Thioestr_dom"/>
</dbReference>
<dbReference type="EMBL" id="FJUX01000085">
    <property type="protein sequence ID" value="CZT06480.1"/>
    <property type="molecule type" value="Genomic_DNA"/>
</dbReference>
<feature type="region of interest" description="Disordered" evidence="1">
    <location>
        <begin position="50"/>
        <end position="70"/>
    </location>
</feature>
<evidence type="ECO:0000313" key="4">
    <source>
        <dbReference type="Proteomes" id="UP000178912"/>
    </source>
</evidence>
<gene>
    <name evidence="3" type="ORF">RAG0_12185</name>
</gene>
<reference evidence="4" key="1">
    <citation type="submission" date="2016-03" db="EMBL/GenBank/DDBJ databases">
        <authorList>
            <person name="Guldener U."/>
        </authorList>
    </citation>
    <scope>NUCLEOTIDE SEQUENCE [LARGE SCALE GENOMIC DNA]</scope>
    <source>
        <strain evidence="4">04CH-RAC-A.6.1</strain>
    </source>
</reference>
<evidence type="ECO:0000256" key="1">
    <source>
        <dbReference type="SAM" id="MobiDB-lite"/>
    </source>
</evidence>
<dbReference type="PANTHER" id="PTHR47260">
    <property type="entry name" value="UPF0644 PROTEIN PB2B4.06"/>
    <property type="match status" value="1"/>
</dbReference>
<sequence length="217" mass="23599">MASMPVIEAAQGYLQPPTDEETLSLFTPEDAEAQEIEDFIRNHPLAVSLRQQPQYSESRPHLKVPPAQRSHSLTAGTLMGAGRVVVPPLVFSERGGKSLVSIQYLGSNLCGHPGLIHGGMLATMLDEGLARCCFAALPNKVGMTANLNINYKAPAVAGKYVVLRAKTTKVEGRKAWVEGWIETLPEEGEEPVRLVEATALFIEPRQAAQMARVYPVQ</sequence>
<name>A0A1E1L7H6_9HELO</name>
<dbReference type="SUPFAM" id="SSF54637">
    <property type="entry name" value="Thioesterase/thiol ester dehydrase-isomerase"/>
    <property type="match status" value="1"/>
</dbReference>
<organism evidence="3 4">
    <name type="scientific">Rhynchosporium agropyri</name>
    <dbReference type="NCBI Taxonomy" id="914238"/>
    <lineage>
        <taxon>Eukaryota</taxon>
        <taxon>Fungi</taxon>
        <taxon>Dikarya</taxon>
        <taxon>Ascomycota</taxon>
        <taxon>Pezizomycotina</taxon>
        <taxon>Leotiomycetes</taxon>
        <taxon>Helotiales</taxon>
        <taxon>Ploettnerulaceae</taxon>
        <taxon>Rhynchosporium</taxon>
    </lineage>
</organism>
<accession>A0A1E1L7H6</accession>
<protein>
    <submittedName>
        <fullName evidence="3">Related to Found in Mitochondrial Proteome</fullName>
    </submittedName>
</protein>
<dbReference type="CDD" id="cd03443">
    <property type="entry name" value="PaaI_thioesterase"/>
    <property type="match status" value="1"/>
</dbReference>
<keyword evidence="4" id="KW-1185">Reference proteome</keyword>
<dbReference type="OrthoDB" id="506431at2759"/>
<evidence type="ECO:0000313" key="3">
    <source>
        <dbReference type="EMBL" id="CZT06480.1"/>
    </source>
</evidence>
<evidence type="ECO:0000259" key="2">
    <source>
        <dbReference type="Pfam" id="PF03061"/>
    </source>
</evidence>